<dbReference type="RefSeq" id="WP_007982823.1">
    <property type="nucleotide sequence ID" value="NZ_AEMG01000028.1"/>
</dbReference>
<sequence length="128" mass="14381">MASTHQSNVETVRTVYEGFNEGDLESVLATMAENVEWVEPVGFVFAGTYHGPDAVRENVFVPAMERFESFRVEPDRFIDGGDTVVAVGTFHATTEDGERIESPFAHVNELHDGHITRFVNYTDTALWR</sequence>
<evidence type="ECO:0000259" key="1">
    <source>
        <dbReference type="Pfam" id="PF12680"/>
    </source>
</evidence>
<reference evidence="5" key="2">
    <citation type="submission" date="2016-11" db="EMBL/GenBank/DDBJ databases">
        <authorList>
            <person name="Varghese N."/>
            <person name="Submissions S."/>
        </authorList>
    </citation>
    <scope>NUCLEOTIDE SEQUENCE [LARGE SCALE GENOMIC DNA]</scope>
    <source>
        <strain evidence="5">DX253</strain>
    </source>
</reference>
<dbReference type="PANTHER" id="PTHR41252:SF1">
    <property type="entry name" value="BLR2505 PROTEIN"/>
    <property type="match status" value="1"/>
</dbReference>
<dbReference type="EMBL" id="FRAN01000001">
    <property type="protein sequence ID" value="SHK01920.1"/>
    <property type="molecule type" value="Genomic_DNA"/>
</dbReference>
<dbReference type="eggNOG" id="arCOG06513">
    <property type="taxonomic scope" value="Archaea"/>
</dbReference>
<accession>E7QYT4</accession>
<dbReference type="OrthoDB" id="183337at2157"/>
<dbReference type="InterPro" id="IPR032710">
    <property type="entry name" value="NTF2-like_dom_sf"/>
</dbReference>
<dbReference type="EMBL" id="AEMG01000028">
    <property type="protein sequence ID" value="EFW90350.1"/>
    <property type="molecule type" value="Genomic_DNA"/>
</dbReference>
<gene>
    <name evidence="3" type="ORF">SAMN05444342_0298</name>
    <name evidence="2" type="ORF">ZOD2009_19873</name>
</gene>
<name>E7QYT4_HALPU</name>
<dbReference type="SUPFAM" id="SSF54427">
    <property type="entry name" value="NTF2-like"/>
    <property type="match status" value="1"/>
</dbReference>
<protein>
    <recommendedName>
        <fullName evidence="1">SnoaL-like domain-containing protein</fullName>
    </recommendedName>
</protein>
<evidence type="ECO:0000313" key="2">
    <source>
        <dbReference type="EMBL" id="EFW90350.1"/>
    </source>
</evidence>
<dbReference type="PANTHER" id="PTHR41252">
    <property type="entry name" value="BLR2505 PROTEIN"/>
    <property type="match status" value="1"/>
</dbReference>
<reference evidence="3" key="3">
    <citation type="submission" date="2016-11" db="EMBL/GenBank/DDBJ databases">
        <authorList>
            <person name="Jaros S."/>
            <person name="Januszkiewicz K."/>
            <person name="Wedrychowicz H."/>
        </authorList>
    </citation>
    <scope>NUCLEOTIDE SEQUENCE [LARGE SCALE GENOMIC DNA]</scope>
    <source>
        <strain evidence="3">DX253</strain>
    </source>
</reference>
<keyword evidence="5" id="KW-1185">Reference proteome</keyword>
<dbReference type="STRING" id="797209.GCA_000376445_00641"/>
<feature type="domain" description="SnoaL-like" evidence="1">
    <location>
        <begin position="12"/>
        <end position="117"/>
    </location>
</feature>
<dbReference type="Pfam" id="PF12680">
    <property type="entry name" value="SnoaL_2"/>
    <property type="match status" value="1"/>
</dbReference>
<dbReference type="Proteomes" id="UP000184203">
    <property type="component" value="Unassembled WGS sequence"/>
</dbReference>
<dbReference type="InterPro" id="IPR037401">
    <property type="entry name" value="SnoaL-like"/>
</dbReference>
<organism evidence="2 4">
    <name type="scientific">Haladaptatus paucihalophilus DX253</name>
    <dbReference type="NCBI Taxonomy" id="797209"/>
    <lineage>
        <taxon>Archaea</taxon>
        <taxon>Methanobacteriati</taxon>
        <taxon>Methanobacteriota</taxon>
        <taxon>Stenosarchaea group</taxon>
        <taxon>Halobacteria</taxon>
        <taxon>Halobacteriales</taxon>
        <taxon>Haladaptataceae</taxon>
        <taxon>Haladaptatus</taxon>
    </lineage>
</organism>
<dbReference type="Gene3D" id="3.10.450.50">
    <property type="match status" value="1"/>
</dbReference>
<dbReference type="Proteomes" id="UP000003751">
    <property type="component" value="Unassembled WGS sequence"/>
</dbReference>
<evidence type="ECO:0000313" key="3">
    <source>
        <dbReference type="EMBL" id="SHK01920.1"/>
    </source>
</evidence>
<dbReference type="PATRIC" id="fig|797209.4.peg.3891"/>
<dbReference type="AlphaFoldDB" id="E7QYT4"/>
<proteinExistence type="predicted"/>
<evidence type="ECO:0000313" key="4">
    <source>
        <dbReference type="Proteomes" id="UP000003751"/>
    </source>
</evidence>
<reference evidence="2 4" key="1">
    <citation type="journal article" date="2014" name="ISME J.">
        <title>Trehalose/2-sulfotrehalose biosynthesis and glycine-betaine uptake are widely spread mechanisms for osmoadaptation in the Halobacteriales.</title>
        <authorList>
            <person name="Youssef N.H."/>
            <person name="Savage-Ashlock K.N."/>
            <person name="McCully A.L."/>
            <person name="Luedtke B."/>
            <person name="Shaw E.I."/>
            <person name="Hoff W.D."/>
            <person name="Elshahed M.S."/>
        </authorList>
    </citation>
    <scope>NUCLEOTIDE SEQUENCE [LARGE SCALE GENOMIC DNA]</scope>
    <source>
        <strain evidence="2 4">DX253</strain>
    </source>
</reference>
<evidence type="ECO:0000313" key="5">
    <source>
        <dbReference type="Proteomes" id="UP000184203"/>
    </source>
</evidence>